<dbReference type="Gramene" id="OIV94884">
    <property type="protein sequence ID" value="OIV94884"/>
    <property type="gene ID" value="TanjilG_22081"/>
</dbReference>
<dbReference type="Proteomes" id="UP000188354">
    <property type="component" value="Chromosome LG17"/>
</dbReference>
<dbReference type="AlphaFoldDB" id="A0A4P1QUC4"/>
<protein>
    <submittedName>
        <fullName evidence="2">Uncharacterized protein</fullName>
    </submittedName>
</protein>
<evidence type="ECO:0000313" key="2">
    <source>
        <dbReference type="EMBL" id="OIV94884.1"/>
    </source>
</evidence>
<name>A0A4P1QUC4_LUPAN</name>
<organism evidence="2 3">
    <name type="scientific">Lupinus angustifolius</name>
    <name type="common">Narrow-leaved blue lupine</name>
    <dbReference type="NCBI Taxonomy" id="3871"/>
    <lineage>
        <taxon>Eukaryota</taxon>
        <taxon>Viridiplantae</taxon>
        <taxon>Streptophyta</taxon>
        <taxon>Embryophyta</taxon>
        <taxon>Tracheophyta</taxon>
        <taxon>Spermatophyta</taxon>
        <taxon>Magnoliopsida</taxon>
        <taxon>eudicotyledons</taxon>
        <taxon>Gunneridae</taxon>
        <taxon>Pentapetalae</taxon>
        <taxon>rosids</taxon>
        <taxon>fabids</taxon>
        <taxon>Fabales</taxon>
        <taxon>Fabaceae</taxon>
        <taxon>Papilionoideae</taxon>
        <taxon>50 kb inversion clade</taxon>
        <taxon>genistoids sensu lato</taxon>
        <taxon>core genistoids</taxon>
        <taxon>Genisteae</taxon>
        <taxon>Lupinus</taxon>
    </lineage>
</organism>
<gene>
    <name evidence="2" type="ORF">TanjilG_22081</name>
</gene>
<proteinExistence type="predicted"/>
<evidence type="ECO:0000313" key="3">
    <source>
        <dbReference type="Proteomes" id="UP000188354"/>
    </source>
</evidence>
<dbReference type="EMBL" id="CM007377">
    <property type="protein sequence ID" value="OIV94884.1"/>
    <property type="molecule type" value="Genomic_DNA"/>
</dbReference>
<reference evidence="2 3" key="1">
    <citation type="journal article" date="2017" name="Plant Biotechnol. J.">
        <title>A comprehensive draft genome sequence for lupin (Lupinus angustifolius), an emerging health food: insights into plant-microbe interactions and legume evolution.</title>
        <authorList>
            <person name="Hane J.K."/>
            <person name="Ming Y."/>
            <person name="Kamphuis L.G."/>
            <person name="Nelson M.N."/>
            <person name="Garg G."/>
            <person name="Atkins C.A."/>
            <person name="Bayer P.E."/>
            <person name="Bravo A."/>
            <person name="Bringans S."/>
            <person name="Cannon S."/>
            <person name="Edwards D."/>
            <person name="Foley R."/>
            <person name="Gao L.L."/>
            <person name="Harrison M.J."/>
            <person name="Huang W."/>
            <person name="Hurgobin B."/>
            <person name="Li S."/>
            <person name="Liu C.W."/>
            <person name="McGrath A."/>
            <person name="Morahan G."/>
            <person name="Murray J."/>
            <person name="Weller J."/>
            <person name="Jian J."/>
            <person name="Singh K.B."/>
        </authorList>
    </citation>
    <scope>NUCLEOTIDE SEQUENCE [LARGE SCALE GENOMIC DNA]</scope>
    <source>
        <strain evidence="3">cv. Tanjil</strain>
        <tissue evidence="2">Whole plant</tissue>
    </source>
</reference>
<sequence>MTSSGQNMSVADELPSKVLNKDEGEKSHVICGDDHKRKIIFISSLSTDFLGALPPSSSEQSMPQVMNMVEGSPIEAAGVNAFDLNQKIEDGQDNEENPKMKVVAAEKENNKEVKASDSAAAEFEAEPVDASLIEKQNGGAVRIVRDIDLNELPPEFEEDD</sequence>
<feature type="region of interest" description="Disordered" evidence="1">
    <location>
        <begin position="1"/>
        <end position="25"/>
    </location>
</feature>
<keyword evidence="3" id="KW-1185">Reference proteome</keyword>
<evidence type="ECO:0000256" key="1">
    <source>
        <dbReference type="SAM" id="MobiDB-lite"/>
    </source>
</evidence>
<accession>A0A4P1QUC4</accession>